<evidence type="ECO:0000313" key="3">
    <source>
        <dbReference type="Proteomes" id="UP001301388"/>
    </source>
</evidence>
<keyword evidence="1" id="KW-1133">Transmembrane helix</keyword>
<evidence type="ECO:0000313" key="2">
    <source>
        <dbReference type="EMBL" id="MEA5478605.1"/>
    </source>
</evidence>
<name>A0ABU5TK80_9CYAN</name>
<keyword evidence="3" id="KW-1185">Reference proteome</keyword>
<dbReference type="RefSeq" id="WP_281007550.1">
    <property type="nucleotide sequence ID" value="NZ_JAYGIE010000076.1"/>
</dbReference>
<evidence type="ECO:0008006" key="4">
    <source>
        <dbReference type="Google" id="ProtNLM"/>
    </source>
</evidence>
<proteinExistence type="predicted"/>
<keyword evidence="1" id="KW-0812">Transmembrane</keyword>
<dbReference type="Proteomes" id="UP001301388">
    <property type="component" value="Unassembled WGS sequence"/>
</dbReference>
<sequence length="265" mass="30258">MTLRVTHPYAELLSDREPIIASWYNPLMIYLLYETDRLKLMSLLARTFHLILGSFIALFGGAGFLWGIHRLRTSVFVRNYHPRHLGRVVVRGKACATNPNKVLRSILSKRSCIAYNFSILELKGKSNSRILYRESRGQWNLSIQTKMAKVQINPREMDFKNPHFQDSQNLFGDFANPLSLTLLAEKGINPRIFGIRRSLLLEESVISDGDEIWALGWIHDQALQLEDAIVTDKSVSRIIVESSLACIVSAWFVWIALAVLAYALR</sequence>
<feature type="transmembrane region" description="Helical" evidence="1">
    <location>
        <begin position="243"/>
        <end position="264"/>
    </location>
</feature>
<protein>
    <recommendedName>
        <fullName evidence="4">RING-type E3 ubiquitin transferase</fullName>
    </recommendedName>
</protein>
<reference evidence="2 3" key="1">
    <citation type="submission" date="2023-12" db="EMBL/GenBank/DDBJ databases">
        <title>Baltic Sea Cyanobacteria.</title>
        <authorList>
            <person name="Delbaje E."/>
            <person name="Fewer D.P."/>
            <person name="Shishido T.K."/>
        </authorList>
    </citation>
    <scope>NUCLEOTIDE SEQUENCE [LARGE SCALE GENOMIC DNA]</scope>
    <source>
        <strain evidence="2 3">UHCC 0370</strain>
    </source>
</reference>
<gene>
    <name evidence="2" type="ORF">VB774_13335</name>
</gene>
<evidence type="ECO:0000256" key="1">
    <source>
        <dbReference type="SAM" id="Phobius"/>
    </source>
</evidence>
<keyword evidence="1" id="KW-0472">Membrane</keyword>
<dbReference type="EMBL" id="JAYGIE010000076">
    <property type="protein sequence ID" value="MEA5478605.1"/>
    <property type="molecule type" value="Genomic_DNA"/>
</dbReference>
<feature type="transmembrane region" description="Helical" evidence="1">
    <location>
        <begin position="48"/>
        <end position="68"/>
    </location>
</feature>
<organism evidence="2 3">
    <name type="scientific">Pseudanabaena galeata UHCC 0370</name>
    <dbReference type="NCBI Taxonomy" id="3110310"/>
    <lineage>
        <taxon>Bacteria</taxon>
        <taxon>Bacillati</taxon>
        <taxon>Cyanobacteriota</taxon>
        <taxon>Cyanophyceae</taxon>
        <taxon>Pseudanabaenales</taxon>
        <taxon>Pseudanabaenaceae</taxon>
        <taxon>Pseudanabaena</taxon>
    </lineage>
</organism>
<accession>A0ABU5TK80</accession>
<comment type="caution">
    <text evidence="2">The sequence shown here is derived from an EMBL/GenBank/DDBJ whole genome shotgun (WGS) entry which is preliminary data.</text>
</comment>